<dbReference type="InterPro" id="IPR013783">
    <property type="entry name" value="Ig-like_fold"/>
</dbReference>
<evidence type="ECO:0000256" key="4">
    <source>
        <dbReference type="ARBA" id="ARBA00022982"/>
    </source>
</evidence>
<keyword evidence="2" id="KW-0004">4Fe-4S</keyword>
<dbReference type="InterPro" id="IPR051684">
    <property type="entry name" value="Electron_Trans/Redox"/>
</dbReference>
<dbReference type="PROSITE" id="PS51379">
    <property type="entry name" value="4FE4S_FER_2"/>
    <property type="match status" value="1"/>
</dbReference>
<keyword evidence="7" id="KW-0812">Transmembrane</keyword>
<dbReference type="SUPFAM" id="SSF54862">
    <property type="entry name" value="4Fe-4S ferredoxins"/>
    <property type="match status" value="1"/>
</dbReference>
<evidence type="ECO:0000256" key="7">
    <source>
        <dbReference type="SAM" id="Phobius"/>
    </source>
</evidence>
<keyword evidence="6" id="KW-0411">Iron-sulfur</keyword>
<evidence type="ECO:0000256" key="5">
    <source>
        <dbReference type="ARBA" id="ARBA00023004"/>
    </source>
</evidence>
<accession>A0ABT6DGS4</accession>
<dbReference type="InterPro" id="IPR017896">
    <property type="entry name" value="4Fe4S_Fe-S-bd"/>
</dbReference>
<keyword evidence="1" id="KW-0813">Transport</keyword>
<name>A0ABT6DGS4_9BACT</name>
<dbReference type="Proteomes" id="UP001152321">
    <property type="component" value="Unassembled WGS sequence"/>
</dbReference>
<evidence type="ECO:0000313" key="9">
    <source>
        <dbReference type="EMBL" id="MDG0816013.1"/>
    </source>
</evidence>
<comment type="caution">
    <text evidence="9">The sequence shown here is derived from an EMBL/GenBank/DDBJ whole genome shotgun (WGS) entry which is preliminary data.</text>
</comment>
<dbReference type="RefSeq" id="WP_277577491.1">
    <property type="nucleotide sequence ID" value="NZ_JANRMI010000002.1"/>
</dbReference>
<feature type="transmembrane region" description="Helical" evidence="7">
    <location>
        <begin position="36"/>
        <end position="53"/>
    </location>
</feature>
<dbReference type="Pfam" id="PF13746">
    <property type="entry name" value="Fer4_18"/>
    <property type="match status" value="1"/>
</dbReference>
<feature type="domain" description="4Fe-4S ferredoxin-type" evidence="8">
    <location>
        <begin position="250"/>
        <end position="278"/>
    </location>
</feature>
<dbReference type="PANTHER" id="PTHR30176">
    <property type="entry name" value="FERREDOXIN-TYPE PROTEIN NAPH"/>
    <property type="match status" value="1"/>
</dbReference>
<dbReference type="InterPro" id="IPR032879">
    <property type="entry name" value="FixG_C"/>
</dbReference>
<dbReference type="PROSITE" id="PS00198">
    <property type="entry name" value="4FE4S_FER_1"/>
    <property type="match status" value="1"/>
</dbReference>
<dbReference type="PANTHER" id="PTHR30176:SF3">
    <property type="entry name" value="FERREDOXIN-TYPE PROTEIN NAPH"/>
    <property type="match status" value="1"/>
</dbReference>
<keyword evidence="3" id="KW-0479">Metal-binding</keyword>
<keyword evidence="4" id="KW-0249">Electron transport</keyword>
<evidence type="ECO:0000256" key="3">
    <source>
        <dbReference type="ARBA" id="ARBA00022723"/>
    </source>
</evidence>
<evidence type="ECO:0000259" key="8">
    <source>
        <dbReference type="PROSITE" id="PS51379"/>
    </source>
</evidence>
<keyword evidence="5" id="KW-0408">Iron</keyword>
<evidence type="ECO:0000256" key="6">
    <source>
        <dbReference type="ARBA" id="ARBA00023014"/>
    </source>
</evidence>
<dbReference type="NCBIfam" id="TIGR02745">
    <property type="entry name" value="ccoG_rdxA_fixG"/>
    <property type="match status" value="1"/>
</dbReference>
<feature type="transmembrane region" description="Helical" evidence="7">
    <location>
        <begin position="154"/>
        <end position="172"/>
    </location>
</feature>
<dbReference type="InterPro" id="IPR014116">
    <property type="entry name" value="Cyt_c_oxidase_cbb3_FixG"/>
</dbReference>
<reference evidence="9" key="1">
    <citation type="submission" date="2022-08" db="EMBL/GenBank/DDBJ databases">
        <title>Novel Bdellovibrio Species Isolated from Svalbard: Designation Bdellovibrio svalbardensis.</title>
        <authorList>
            <person name="Mitchell R.J."/>
            <person name="Choi S.Y."/>
        </authorList>
    </citation>
    <scope>NUCLEOTIDE SEQUENCE</scope>
    <source>
        <strain evidence="9">PAP01</strain>
    </source>
</reference>
<feature type="transmembrane region" description="Helical" evidence="7">
    <location>
        <begin position="192"/>
        <end position="210"/>
    </location>
</feature>
<protein>
    <submittedName>
        <fullName evidence="9">Cytochrome c oxidase accessory protein CcoG</fullName>
    </submittedName>
</protein>
<dbReference type="EMBL" id="JANRMI010000002">
    <property type="protein sequence ID" value="MDG0816013.1"/>
    <property type="molecule type" value="Genomic_DNA"/>
</dbReference>
<dbReference type="Gene3D" id="3.30.70.20">
    <property type="match status" value="1"/>
</dbReference>
<evidence type="ECO:0000256" key="1">
    <source>
        <dbReference type="ARBA" id="ARBA00022448"/>
    </source>
</evidence>
<dbReference type="InterPro" id="IPR017900">
    <property type="entry name" value="4Fe4S_Fe_S_CS"/>
</dbReference>
<dbReference type="Pfam" id="PF11614">
    <property type="entry name" value="FixG_C"/>
    <property type="match status" value="1"/>
</dbReference>
<sequence length="467" mass="53151">MSDLDSGKLTSVDEHGDRLGIIPAEVRGFYRKHRTWTQLVLLVIFLGLPWTTIQGRQTILLNIPDREFALFGMLFKSHDAPLIFFILAFVTLGLAFVTSIWGRVWCGWACPQTVFIDAIYRRIELWTEGPYLKRRQLQASPMTMEKFLKSGSKWFLFVVVSSLIAHSFMAYFVGAKNLIQMIQNPPDENLTYFILVSAFTGLILFDFAWFREQFCVIMCPYGRIQSLLLDQKSLAIVYDVKRGEPRKAPNVPKEQQGDCVACNRCVQVCPTGIDIRNGLQMECIACTACADACDEIMEKVKKPKGLIRYDTLDFSKISLFRPRSMIYMAALIVLAAGLTYAISSREPVHIAILRGQGLPYSYVKNEQGEEVILNQFKIHIQNQGTADALYRLELPPDLLAKGVQLTVGENPLTLRQDESHEWYFFIRVSPLLMQQNSGQLKTRIILEDLKSSFKTEKELILVGPKNP</sequence>
<dbReference type="Gene3D" id="2.60.40.10">
    <property type="entry name" value="Immunoglobulins"/>
    <property type="match status" value="1"/>
</dbReference>
<evidence type="ECO:0000313" key="10">
    <source>
        <dbReference type="Proteomes" id="UP001152321"/>
    </source>
</evidence>
<proteinExistence type="predicted"/>
<gene>
    <name evidence="9" type="primary">ccoG</name>
    <name evidence="9" type="ORF">NWE73_06545</name>
</gene>
<keyword evidence="10" id="KW-1185">Reference proteome</keyword>
<keyword evidence="7" id="KW-1133">Transmembrane helix</keyword>
<dbReference type="Pfam" id="PF12801">
    <property type="entry name" value="Fer4_5"/>
    <property type="match status" value="1"/>
</dbReference>
<feature type="transmembrane region" description="Helical" evidence="7">
    <location>
        <begin position="82"/>
        <end position="102"/>
    </location>
</feature>
<evidence type="ECO:0000256" key="2">
    <source>
        <dbReference type="ARBA" id="ARBA00022485"/>
    </source>
</evidence>
<organism evidence="9 10">
    <name type="scientific">Bdellovibrio svalbardensis</name>
    <dbReference type="NCBI Taxonomy" id="2972972"/>
    <lineage>
        <taxon>Bacteria</taxon>
        <taxon>Pseudomonadati</taxon>
        <taxon>Bdellovibrionota</taxon>
        <taxon>Bdellovibrionia</taxon>
        <taxon>Bdellovibrionales</taxon>
        <taxon>Pseudobdellovibrionaceae</taxon>
        <taxon>Bdellovibrio</taxon>
    </lineage>
</organism>
<feature type="transmembrane region" description="Helical" evidence="7">
    <location>
        <begin position="325"/>
        <end position="343"/>
    </location>
</feature>
<keyword evidence="7" id="KW-0472">Membrane</keyword>